<protein>
    <submittedName>
        <fullName evidence="8">Peptide/nickel transport system substrate-binding protein</fullName>
    </submittedName>
</protein>
<sequence>MTSARRVRGLLGAMLAGAVMAAPAMLAGAPAATAQQPASNVLRVGLLQGIDSLNPFLASLQSSTEIGRLMYDFLTSYKVEDNSPGEALAKEWTTAPDKLTWTFTIRDNAKWSDDAPITAKDVAYTYNLMLRDPIAATANGNFVANFESVTASADGKQVVIKTKTPQATMLALDVPIVPEHVWSKVSNLKDFTNETQPVVSSGPFTLLEHKPEQHVKLKANKNYWRGAPKIDELHFLYFKNSDAAVQALRKGEVDLVNRLTAAQYQSLQSEATVTLNKANGRRFSELVLNPGAATKAGAPIGDGHPALKDIRVRQAIAKAIDPKALVDRVLQGFGQVGGGFLPPVYADFHLTPEAAGAKFDPGAANTALDAAGYAKGANNIRVGPDGKALTFRLYARNDRPNDITGAEFIKSWLADIGVGVELQTISSNQMNERTTGGQYDIAFSGWGTNPDPDFILGLHTCDQRPGPDGKGATTDAYLCDKTYDELYKAQLSEFDRAKRGELVKRMQKVAVDQAASIVLYYENALEAYRSDKFAAFALQPSTGGVIREQNGMWGYYSATPAGAATGDSGSGSNTGLIIGIVVAVLVLGGGAVLLVTRRRKAGADDRE</sequence>
<dbReference type="AlphaFoldDB" id="A0A7W7CDC9"/>
<dbReference type="InterPro" id="IPR039424">
    <property type="entry name" value="SBP_5"/>
</dbReference>
<feature type="domain" description="Solute-binding protein family 5" evidence="7">
    <location>
        <begin position="86"/>
        <end position="456"/>
    </location>
</feature>
<evidence type="ECO:0000256" key="4">
    <source>
        <dbReference type="ARBA" id="ARBA00022729"/>
    </source>
</evidence>
<proteinExistence type="inferred from homology"/>
<evidence type="ECO:0000313" key="9">
    <source>
        <dbReference type="Proteomes" id="UP000533598"/>
    </source>
</evidence>
<keyword evidence="9" id="KW-1185">Reference proteome</keyword>
<keyword evidence="4 6" id="KW-0732">Signal</keyword>
<dbReference type="InterPro" id="IPR006311">
    <property type="entry name" value="TAT_signal"/>
</dbReference>
<dbReference type="PROSITE" id="PS01040">
    <property type="entry name" value="SBP_BACTERIAL_5"/>
    <property type="match status" value="1"/>
</dbReference>
<feature type="signal peptide" evidence="6">
    <location>
        <begin position="1"/>
        <end position="21"/>
    </location>
</feature>
<dbReference type="EMBL" id="JACHMH010000001">
    <property type="protein sequence ID" value="MBB4679105.1"/>
    <property type="molecule type" value="Genomic_DNA"/>
</dbReference>
<gene>
    <name evidence="8" type="ORF">HNR67_005223</name>
</gene>
<name>A0A7W7CDC9_9PSEU</name>
<keyword evidence="5" id="KW-1133">Transmembrane helix</keyword>
<feature type="transmembrane region" description="Helical" evidence="5">
    <location>
        <begin position="576"/>
        <end position="596"/>
    </location>
</feature>
<organism evidence="8 9">
    <name type="scientific">Crossiella cryophila</name>
    <dbReference type="NCBI Taxonomy" id="43355"/>
    <lineage>
        <taxon>Bacteria</taxon>
        <taxon>Bacillati</taxon>
        <taxon>Actinomycetota</taxon>
        <taxon>Actinomycetes</taxon>
        <taxon>Pseudonocardiales</taxon>
        <taxon>Pseudonocardiaceae</taxon>
        <taxon>Crossiella</taxon>
    </lineage>
</organism>
<dbReference type="PANTHER" id="PTHR30290:SF10">
    <property type="entry name" value="PERIPLASMIC OLIGOPEPTIDE-BINDING PROTEIN-RELATED"/>
    <property type="match status" value="1"/>
</dbReference>
<dbReference type="GO" id="GO:0042597">
    <property type="term" value="C:periplasmic space"/>
    <property type="evidence" value="ECO:0007669"/>
    <property type="project" value="UniProtKB-ARBA"/>
</dbReference>
<dbReference type="CDD" id="cd00995">
    <property type="entry name" value="PBP2_NikA_DppA_OppA_like"/>
    <property type="match status" value="1"/>
</dbReference>
<evidence type="ECO:0000256" key="3">
    <source>
        <dbReference type="ARBA" id="ARBA00022448"/>
    </source>
</evidence>
<dbReference type="PROSITE" id="PS51318">
    <property type="entry name" value="TAT"/>
    <property type="match status" value="1"/>
</dbReference>
<dbReference type="Gene3D" id="3.10.105.10">
    <property type="entry name" value="Dipeptide-binding Protein, Domain 3"/>
    <property type="match status" value="1"/>
</dbReference>
<evidence type="ECO:0000256" key="6">
    <source>
        <dbReference type="SAM" id="SignalP"/>
    </source>
</evidence>
<keyword evidence="5" id="KW-0812">Transmembrane</keyword>
<keyword evidence="3" id="KW-0813">Transport</keyword>
<evidence type="ECO:0000256" key="5">
    <source>
        <dbReference type="SAM" id="Phobius"/>
    </source>
</evidence>
<dbReference type="PANTHER" id="PTHR30290">
    <property type="entry name" value="PERIPLASMIC BINDING COMPONENT OF ABC TRANSPORTER"/>
    <property type="match status" value="1"/>
</dbReference>
<comment type="caution">
    <text evidence="8">The sequence shown here is derived from an EMBL/GenBank/DDBJ whole genome shotgun (WGS) entry which is preliminary data.</text>
</comment>
<dbReference type="InterPro" id="IPR030678">
    <property type="entry name" value="Peptide/Ni-bd"/>
</dbReference>
<evidence type="ECO:0000256" key="2">
    <source>
        <dbReference type="ARBA" id="ARBA00005695"/>
    </source>
</evidence>
<dbReference type="SUPFAM" id="SSF53850">
    <property type="entry name" value="Periplasmic binding protein-like II"/>
    <property type="match status" value="1"/>
</dbReference>
<keyword evidence="5" id="KW-0472">Membrane</keyword>
<comment type="similarity">
    <text evidence="2">Belongs to the bacterial solute-binding protein 5 family.</text>
</comment>
<dbReference type="GO" id="GO:0043190">
    <property type="term" value="C:ATP-binding cassette (ABC) transporter complex"/>
    <property type="evidence" value="ECO:0007669"/>
    <property type="project" value="InterPro"/>
</dbReference>
<dbReference type="Proteomes" id="UP000533598">
    <property type="component" value="Unassembled WGS sequence"/>
</dbReference>
<dbReference type="Pfam" id="PF00496">
    <property type="entry name" value="SBP_bac_5"/>
    <property type="match status" value="1"/>
</dbReference>
<reference evidence="8 9" key="1">
    <citation type="submission" date="2020-08" db="EMBL/GenBank/DDBJ databases">
        <title>Sequencing the genomes of 1000 actinobacteria strains.</title>
        <authorList>
            <person name="Klenk H.-P."/>
        </authorList>
    </citation>
    <scope>NUCLEOTIDE SEQUENCE [LARGE SCALE GENOMIC DNA]</scope>
    <source>
        <strain evidence="8 9">DSM 44230</strain>
    </source>
</reference>
<dbReference type="RefSeq" id="WP_246492600.1">
    <property type="nucleotide sequence ID" value="NZ_BAAAUI010000048.1"/>
</dbReference>
<dbReference type="GO" id="GO:1904680">
    <property type="term" value="F:peptide transmembrane transporter activity"/>
    <property type="evidence" value="ECO:0007669"/>
    <property type="project" value="TreeGrafter"/>
</dbReference>
<evidence type="ECO:0000259" key="7">
    <source>
        <dbReference type="Pfam" id="PF00496"/>
    </source>
</evidence>
<dbReference type="Gene3D" id="3.40.190.10">
    <property type="entry name" value="Periplasmic binding protein-like II"/>
    <property type="match status" value="1"/>
</dbReference>
<dbReference type="InterPro" id="IPR023765">
    <property type="entry name" value="SBP_5_CS"/>
</dbReference>
<evidence type="ECO:0000313" key="8">
    <source>
        <dbReference type="EMBL" id="MBB4679105.1"/>
    </source>
</evidence>
<feature type="chain" id="PRO_5039366545" evidence="6">
    <location>
        <begin position="22"/>
        <end position="607"/>
    </location>
</feature>
<accession>A0A7W7CDC9</accession>
<dbReference type="PIRSF" id="PIRSF002741">
    <property type="entry name" value="MppA"/>
    <property type="match status" value="1"/>
</dbReference>
<evidence type="ECO:0000256" key="1">
    <source>
        <dbReference type="ARBA" id="ARBA00004193"/>
    </source>
</evidence>
<dbReference type="GO" id="GO:0015833">
    <property type="term" value="P:peptide transport"/>
    <property type="evidence" value="ECO:0007669"/>
    <property type="project" value="TreeGrafter"/>
</dbReference>
<comment type="subcellular location">
    <subcellularLocation>
        <location evidence="1">Cell membrane</location>
        <topology evidence="1">Lipid-anchor</topology>
    </subcellularLocation>
</comment>
<dbReference type="InterPro" id="IPR000914">
    <property type="entry name" value="SBP_5_dom"/>
</dbReference>